<reference evidence="1" key="1">
    <citation type="journal article" date="2015" name="Nature">
        <title>Complex archaea that bridge the gap between prokaryotes and eukaryotes.</title>
        <authorList>
            <person name="Spang A."/>
            <person name="Saw J.H."/>
            <person name="Jorgensen S.L."/>
            <person name="Zaremba-Niedzwiedzka K."/>
            <person name="Martijn J."/>
            <person name="Lind A.E."/>
            <person name="van Eijk R."/>
            <person name="Schleper C."/>
            <person name="Guy L."/>
            <person name="Ettema T.J."/>
        </authorList>
    </citation>
    <scope>NUCLEOTIDE SEQUENCE</scope>
</reference>
<dbReference type="AlphaFoldDB" id="A0A0F9H8J5"/>
<accession>A0A0F9H8J5</accession>
<protein>
    <submittedName>
        <fullName evidence="1">Uncharacterized protein</fullName>
    </submittedName>
</protein>
<name>A0A0F9H8J5_9ZZZZ</name>
<comment type="caution">
    <text evidence="1">The sequence shown here is derived from an EMBL/GenBank/DDBJ whole genome shotgun (WGS) entry which is preliminary data.</text>
</comment>
<organism evidence="1">
    <name type="scientific">marine sediment metagenome</name>
    <dbReference type="NCBI Taxonomy" id="412755"/>
    <lineage>
        <taxon>unclassified sequences</taxon>
        <taxon>metagenomes</taxon>
        <taxon>ecological metagenomes</taxon>
    </lineage>
</organism>
<dbReference type="EMBL" id="LAZR01023594">
    <property type="protein sequence ID" value="KKL77985.1"/>
    <property type="molecule type" value="Genomic_DNA"/>
</dbReference>
<evidence type="ECO:0000313" key="1">
    <source>
        <dbReference type="EMBL" id="KKL77985.1"/>
    </source>
</evidence>
<proteinExistence type="predicted"/>
<gene>
    <name evidence="1" type="ORF">LCGC14_2029480</name>
</gene>
<sequence length="73" mass="8058">MPKMPLSVLCKICRTIDEDEISQMFAAGLNVVVSEDLVFLIAMAAREIQTEEVRNWALNELQGISSDSDTEAA</sequence>